<feature type="transmembrane region" description="Helical" evidence="1">
    <location>
        <begin position="106"/>
        <end position="131"/>
    </location>
</feature>
<reference evidence="2" key="1">
    <citation type="submission" date="2020-11" db="EMBL/GenBank/DDBJ databases">
        <authorList>
            <consortium name="DOE Joint Genome Institute"/>
            <person name="Ahrendt S."/>
            <person name="Riley R."/>
            <person name="Andreopoulos W."/>
            <person name="LaButti K."/>
            <person name="Pangilinan J."/>
            <person name="Ruiz-duenas F.J."/>
            <person name="Barrasa J.M."/>
            <person name="Sanchez-Garcia M."/>
            <person name="Camarero S."/>
            <person name="Miyauchi S."/>
            <person name="Serrano A."/>
            <person name="Linde D."/>
            <person name="Babiker R."/>
            <person name="Drula E."/>
            <person name="Ayuso-Fernandez I."/>
            <person name="Pacheco R."/>
            <person name="Padilla G."/>
            <person name="Ferreira P."/>
            <person name="Barriuso J."/>
            <person name="Kellner H."/>
            <person name="Castanera R."/>
            <person name="Alfaro M."/>
            <person name="Ramirez L."/>
            <person name="Pisabarro A.G."/>
            <person name="Kuo A."/>
            <person name="Tritt A."/>
            <person name="Lipzen A."/>
            <person name="He G."/>
            <person name="Yan M."/>
            <person name="Ng V."/>
            <person name="Cullen D."/>
            <person name="Martin F."/>
            <person name="Rosso M.-N."/>
            <person name="Henrissat B."/>
            <person name="Hibbett D."/>
            <person name="Martinez A.T."/>
            <person name="Grigoriev I.V."/>
        </authorList>
    </citation>
    <scope>NUCLEOTIDE SEQUENCE</scope>
    <source>
        <strain evidence="2">AH 44721</strain>
    </source>
</reference>
<feature type="transmembrane region" description="Helical" evidence="1">
    <location>
        <begin position="212"/>
        <end position="232"/>
    </location>
</feature>
<keyword evidence="3" id="KW-1185">Reference proteome</keyword>
<feature type="transmembrane region" description="Helical" evidence="1">
    <location>
        <begin position="186"/>
        <end position="206"/>
    </location>
</feature>
<keyword evidence="1" id="KW-0472">Membrane</keyword>
<gene>
    <name evidence="2" type="ORF">CPB84DRAFT_184594</name>
</gene>
<comment type="caution">
    <text evidence="2">The sequence shown here is derived from an EMBL/GenBank/DDBJ whole genome shotgun (WGS) entry which is preliminary data.</text>
</comment>
<dbReference type="OrthoDB" id="2756618at2759"/>
<evidence type="ECO:0000313" key="2">
    <source>
        <dbReference type="EMBL" id="KAF8883605.1"/>
    </source>
</evidence>
<dbReference type="EMBL" id="JADNYJ010000114">
    <property type="protein sequence ID" value="KAF8883605.1"/>
    <property type="molecule type" value="Genomic_DNA"/>
</dbReference>
<evidence type="ECO:0000256" key="1">
    <source>
        <dbReference type="SAM" id="Phobius"/>
    </source>
</evidence>
<keyword evidence="1" id="KW-0812">Transmembrane</keyword>
<protein>
    <submittedName>
        <fullName evidence="2">Uncharacterized protein</fullName>
    </submittedName>
</protein>
<accession>A0A9P5NFH7</accession>
<feature type="transmembrane region" description="Helical" evidence="1">
    <location>
        <begin position="143"/>
        <end position="165"/>
    </location>
</feature>
<sequence length="262" mass="29180">MSSFHIHQRGTPSHHGCRRKIANNLLNQILQHFTSEAIELYQAFIPPSNASYCVQGHLNPLTPADAAYLNLANHYNIAGSVFFIATMVFGDWFLTYRLYVVWGRNIIISIPPALFSIGALVCGSAVGYLFSRADPTVFTFADKWITATFSLSVGCNIYSTFLIAFKLIGPWRQFRIYGLRRRVLEVLIQSAALYCALAILVLSFSLASTNLVYIATPLFNPVIGINFCLIVIRTHRSVSDVCVIRTPSERILFSDSATSTDV</sequence>
<organism evidence="2 3">
    <name type="scientific">Gymnopilus junonius</name>
    <name type="common">Spectacular rustgill mushroom</name>
    <name type="synonym">Gymnopilus spectabilis subsp. junonius</name>
    <dbReference type="NCBI Taxonomy" id="109634"/>
    <lineage>
        <taxon>Eukaryota</taxon>
        <taxon>Fungi</taxon>
        <taxon>Dikarya</taxon>
        <taxon>Basidiomycota</taxon>
        <taxon>Agaricomycotina</taxon>
        <taxon>Agaricomycetes</taxon>
        <taxon>Agaricomycetidae</taxon>
        <taxon>Agaricales</taxon>
        <taxon>Agaricineae</taxon>
        <taxon>Hymenogastraceae</taxon>
        <taxon>Gymnopilus</taxon>
    </lineage>
</organism>
<dbReference type="AlphaFoldDB" id="A0A9P5NFH7"/>
<feature type="transmembrane region" description="Helical" evidence="1">
    <location>
        <begin position="75"/>
        <end position="94"/>
    </location>
</feature>
<proteinExistence type="predicted"/>
<evidence type="ECO:0000313" key="3">
    <source>
        <dbReference type="Proteomes" id="UP000724874"/>
    </source>
</evidence>
<keyword evidence="1" id="KW-1133">Transmembrane helix</keyword>
<name>A0A9P5NFH7_GYMJU</name>
<dbReference type="Proteomes" id="UP000724874">
    <property type="component" value="Unassembled WGS sequence"/>
</dbReference>